<dbReference type="Proteomes" id="UP000483004">
    <property type="component" value="Unassembled WGS sequence"/>
</dbReference>
<comment type="caution">
    <text evidence="1">The sequence shown here is derived from an EMBL/GenBank/DDBJ whole genome shotgun (WGS) entry which is preliminary data.</text>
</comment>
<dbReference type="AlphaFoldDB" id="A0A6L3VXA8"/>
<keyword evidence="2" id="KW-1185">Reference proteome</keyword>
<protein>
    <submittedName>
        <fullName evidence="1">Uncharacterized protein</fullName>
    </submittedName>
</protein>
<evidence type="ECO:0000313" key="2">
    <source>
        <dbReference type="Proteomes" id="UP000483004"/>
    </source>
</evidence>
<dbReference type="RefSeq" id="WP_151539731.1">
    <property type="nucleotide sequence ID" value="NZ_WBMR01000019.1"/>
</dbReference>
<organism evidence="1 2">
    <name type="scientific">Actinomadura montaniterrae</name>
    <dbReference type="NCBI Taxonomy" id="1803903"/>
    <lineage>
        <taxon>Bacteria</taxon>
        <taxon>Bacillati</taxon>
        <taxon>Actinomycetota</taxon>
        <taxon>Actinomycetes</taxon>
        <taxon>Streptosporangiales</taxon>
        <taxon>Thermomonosporaceae</taxon>
        <taxon>Actinomadura</taxon>
    </lineage>
</organism>
<reference evidence="1 2" key="1">
    <citation type="submission" date="2019-09" db="EMBL/GenBank/DDBJ databases">
        <title>Actinomadura physcomitrii sp. nov., a novel actinomycete isolated from moss [Physcomitrium sphaericum (Ludw) Fuernr].</title>
        <authorList>
            <person name="Liu C."/>
            <person name="Zhuang X."/>
        </authorList>
    </citation>
    <scope>NUCLEOTIDE SEQUENCE [LARGE SCALE GENOMIC DNA]</scope>
    <source>
        <strain evidence="1 2">CYP1-1B</strain>
    </source>
</reference>
<dbReference type="EMBL" id="WBMR01000019">
    <property type="protein sequence ID" value="KAB2384776.1"/>
    <property type="molecule type" value="Genomic_DNA"/>
</dbReference>
<gene>
    <name evidence="1" type="ORF">F9B16_10030</name>
</gene>
<proteinExistence type="predicted"/>
<name>A0A6L3VXA8_9ACTN</name>
<sequence>MRARTPYGQGKQSAGYLFYYEQEDERPTGPGFWRQLIRDAAWTAWPCIVMAAAVCVSDWCW</sequence>
<accession>A0A6L3VXA8</accession>
<evidence type="ECO:0000313" key="1">
    <source>
        <dbReference type="EMBL" id="KAB2384776.1"/>
    </source>
</evidence>